<dbReference type="Proteomes" id="UP000094652">
    <property type="component" value="Chromosome"/>
</dbReference>
<dbReference type="OrthoDB" id="1911354at2"/>
<dbReference type="KEGG" id="ctae:BGI42_06025"/>
<keyword evidence="2" id="KW-1185">Reference proteome</keyword>
<dbReference type="STRING" id="394958.BGI42_06025"/>
<proteinExistence type="predicted"/>
<protein>
    <submittedName>
        <fullName evidence="1">Uncharacterized protein</fullName>
    </submittedName>
</protein>
<organism evidence="1 2">
    <name type="scientific">Clostridium taeniosporum</name>
    <dbReference type="NCBI Taxonomy" id="394958"/>
    <lineage>
        <taxon>Bacteria</taxon>
        <taxon>Bacillati</taxon>
        <taxon>Bacillota</taxon>
        <taxon>Clostridia</taxon>
        <taxon>Eubacteriales</taxon>
        <taxon>Clostridiaceae</taxon>
        <taxon>Clostridium</taxon>
    </lineage>
</organism>
<reference evidence="2" key="1">
    <citation type="submission" date="2016-09" db="EMBL/GenBank/DDBJ databases">
        <title>Genomics of Clostridium taeniosporum, an organism which forms endospores with ribbon-like appendages.</title>
        <authorList>
            <person name="Walker J.R."/>
        </authorList>
    </citation>
    <scope>NUCLEOTIDE SEQUENCE [LARGE SCALE GENOMIC DNA]</scope>
    <source>
        <strain evidence="2">1/k</strain>
    </source>
</reference>
<dbReference type="EMBL" id="CP017253">
    <property type="protein sequence ID" value="AOR23315.1"/>
    <property type="molecule type" value="Genomic_DNA"/>
</dbReference>
<accession>A0A1D7XJ12</accession>
<evidence type="ECO:0000313" key="2">
    <source>
        <dbReference type="Proteomes" id="UP000094652"/>
    </source>
</evidence>
<name>A0A1D7XJ12_9CLOT</name>
<sequence>MNLEYYDKKLLENKKIILEKIEQGKSSGINKVSAVFAINEKDDMKNKMVKEIATWLMEDGYKVSMKKDELKILVIEWD</sequence>
<evidence type="ECO:0000313" key="1">
    <source>
        <dbReference type="EMBL" id="AOR23315.1"/>
    </source>
</evidence>
<dbReference type="AlphaFoldDB" id="A0A1D7XJ12"/>
<gene>
    <name evidence="1" type="ORF">BGI42_06025</name>
</gene>
<dbReference type="RefSeq" id="WP_069679466.1">
    <property type="nucleotide sequence ID" value="NZ_CP017253.2"/>
</dbReference>